<evidence type="ECO:0008006" key="4">
    <source>
        <dbReference type="Google" id="ProtNLM"/>
    </source>
</evidence>
<dbReference type="GO" id="GO:0008253">
    <property type="term" value="F:5'-nucleotidase activity"/>
    <property type="evidence" value="ECO:0007669"/>
    <property type="project" value="InterPro"/>
</dbReference>
<reference evidence="2 3" key="1">
    <citation type="submission" date="2017-10" db="EMBL/GenBank/DDBJ databases">
        <title>Resolving the taxonomy of Roseburia spp., Eubacterium rectale and Agathobacter spp. through phylogenomic analysis.</title>
        <authorList>
            <person name="Sheridan P.O."/>
            <person name="Walker A.W."/>
            <person name="Duncan S.H."/>
            <person name="Scott K.P."/>
            <person name="Toole P.W.O."/>
            <person name="Luis P."/>
            <person name="Flint H.J."/>
        </authorList>
    </citation>
    <scope>NUCLEOTIDE SEQUENCE [LARGE SCALE GENOMIC DNA]</scope>
    <source>
        <strain evidence="2 3">JK626</strain>
    </source>
</reference>
<organism evidence="2 3">
    <name type="scientific">Pseudobutyrivibrio ruminis</name>
    <dbReference type="NCBI Taxonomy" id="46206"/>
    <lineage>
        <taxon>Bacteria</taxon>
        <taxon>Bacillati</taxon>
        <taxon>Bacillota</taxon>
        <taxon>Clostridia</taxon>
        <taxon>Lachnospirales</taxon>
        <taxon>Lachnospiraceae</taxon>
        <taxon>Pseudobutyrivibrio</taxon>
    </lineage>
</organism>
<dbReference type="Pfam" id="PF06941">
    <property type="entry name" value="NT5C"/>
    <property type="match status" value="1"/>
</dbReference>
<dbReference type="Gene3D" id="3.40.50.1000">
    <property type="entry name" value="HAD superfamily/HAD-like"/>
    <property type="match status" value="1"/>
</dbReference>
<dbReference type="GO" id="GO:0009264">
    <property type="term" value="P:deoxyribonucleotide catabolic process"/>
    <property type="evidence" value="ECO:0007669"/>
    <property type="project" value="InterPro"/>
</dbReference>
<sequence>MEKIKIYIDMDGCIAKWNMDASIEDTFEPGYFAALEPDERLIDAVKMLSEEYDVSILSAVYQDNHSMDDKITWLDNNGLGHLQRIFVPYGQPKQKYIDQDFTSILIDDYSKNLEEWILAKNCYGIKYLNGINATKGMWNGLMISSRMNPNAMCTTIKGIVSQLIAQNTLAKTA</sequence>
<dbReference type="EMBL" id="PDYF01000001">
    <property type="protein sequence ID" value="PHU36637.1"/>
    <property type="molecule type" value="Genomic_DNA"/>
</dbReference>
<proteinExistence type="inferred from homology"/>
<dbReference type="Proteomes" id="UP000225889">
    <property type="component" value="Unassembled WGS sequence"/>
</dbReference>
<comment type="similarity">
    <text evidence="1">Belongs to the 5'(3')-deoxyribonucleotidase family.</text>
</comment>
<comment type="caution">
    <text evidence="2">The sequence shown here is derived from an EMBL/GenBank/DDBJ whole genome shotgun (WGS) entry which is preliminary data.</text>
</comment>
<evidence type="ECO:0000313" key="2">
    <source>
        <dbReference type="EMBL" id="PHU36637.1"/>
    </source>
</evidence>
<dbReference type="RefSeq" id="WP_099390982.1">
    <property type="nucleotide sequence ID" value="NZ_PDYF01000001.1"/>
</dbReference>
<evidence type="ECO:0000256" key="1">
    <source>
        <dbReference type="ARBA" id="ARBA00009589"/>
    </source>
</evidence>
<reference evidence="2 3" key="2">
    <citation type="submission" date="2017-10" db="EMBL/GenBank/DDBJ databases">
        <authorList>
            <person name="Banno H."/>
            <person name="Chua N.-H."/>
        </authorList>
    </citation>
    <scope>NUCLEOTIDE SEQUENCE [LARGE SCALE GENOMIC DNA]</scope>
    <source>
        <strain evidence="2 3">JK626</strain>
    </source>
</reference>
<accession>A0A2G3E027</accession>
<dbReference type="AlphaFoldDB" id="A0A2G3E027"/>
<protein>
    <recommendedName>
        <fullName evidence="4">5' nucleotidase, deoxy (Pyrimidine), type C protein (NT5C)</fullName>
    </recommendedName>
</protein>
<name>A0A2G3E027_9FIRM</name>
<dbReference type="InterPro" id="IPR010708">
    <property type="entry name" value="5'(3')-deoxyribonucleotidase"/>
</dbReference>
<evidence type="ECO:0000313" key="3">
    <source>
        <dbReference type="Proteomes" id="UP000225889"/>
    </source>
</evidence>
<dbReference type="InterPro" id="IPR023214">
    <property type="entry name" value="HAD_sf"/>
</dbReference>
<gene>
    <name evidence="2" type="ORF">CSX01_00100</name>
</gene>